<dbReference type="VEuPathDB" id="FungiDB:MELLADRAFT_113834"/>
<keyword evidence="1" id="KW-0732">Signal</keyword>
<dbReference type="EMBL" id="GL883185">
    <property type="protein sequence ID" value="EGF98097.1"/>
    <property type="molecule type" value="Genomic_DNA"/>
</dbReference>
<evidence type="ECO:0000256" key="1">
    <source>
        <dbReference type="SAM" id="SignalP"/>
    </source>
</evidence>
<dbReference type="GeneID" id="18925110"/>
<evidence type="ECO:0000313" key="2">
    <source>
        <dbReference type="EMBL" id="EGF98097.1"/>
    </source>
</evidence>
<gene>
    <name evidence="2" type="ORF">MELLADRAFT_113834</name>
</gene>
<proteinExistence type="predicted"/>
<protein>
    <submittedName>
        <fullName evidence="2">Secreted protein</fullName>
    </submittedName>
</protein>
<dbReference type="HOGENOM" id="CLU_150810_1_0_1"/>
<reference evidence="3" key="1">
    <citation type="journal article" date="2011" name="Proc. Natl. Acad. Sci. U.S.A.">
        <title>Obligate biotrophy features unraveled by the genomic analysis of rust fungi.</title>
        <authorList>
            <person name="Duplessis S."/>
            <person name="Cuomo C.A."/>
            <person name="Lin Y.-C."/>
            <person name="Aerts A."/>
            <person name="Tisserant E."/>
            <person name="Veneault-Fourrey C."/>
            <person name="Joly D.L."/>
            <person name="Hacquard S."/>
            <person name="Amselem J."/>
            <person name="Cantarel B.L."/>
            <person name="Chiu R."/>
            <person name="Coutinho P.M."/>
            <person name="Feau N."/>
            <person name="Field M."/>
            <person name="Frey P."/>
            <person name="Gelhaye E."/>
            <person name="Goldberg J."/>
            <person name="Grabherr M.G."/>
            <person name="Kodira C.D."/>
            <person name="Kohler A."/>
            <person name="Kuees U."/>
            <person name="Lindquist E.A."/>
            <person name="Lucas S.M."/>
            <person name="Mago R."/>
            <person name="Mauceli E."/>
            <person name="Morin E."/>
            <person name="Murat C."/>
            <person name="Pangilinan J.L."/>
            <person name="Park R."/>
            <person name="Pearson M."/>
            <person name="Quesneville H."/>
            <person name="Rouhier N."/>
            <person name="Sakthikumar S."/>
            <person name="Salamov A.A."/>
            <person name="Schmutz J."/>
            <person name="Selles B."/>
            <person name="Shapiro H."/>
            <person name="Tanguay P."/>
            <person name="Tuskan G.A."/>
            <person name="Henrissat B."/>
            <person name="Van de Peer Y."/>
            <person name="Rouze P."/>
            <person name="Ellis J.G."/>
            <person name="Dodds P.N."/>
            <person name="Schein J.E."/>
            <person name="Zhong S."/>
            <person name="Hamelin R.C."/>
            <person name="Grigoriev I.V."/>
            <person name="Szabo L.J."/>
            <person name="Martin F."/>
        </authorList>
    </citation>
    <scope>NUCLEOTIDE SEQUENCE [LARGE SCALE GENOMIC DNA]</scope>
    <source>
        <strain evidence="3">98AG31 / pathotype 3-4-7</strain>
    </source>
</reference>
<dbReference type="Proteomes" id="UP000001072">
    <property type="component" value="Unassembled WGS sequence"/>
</dbReference>
<dbReference type="OrthoDB" id="2511408at2759"/>
<sequence length="144" mass="15571">MSLAQYPRQVVFIFIAILLAQCSFTQATEVKCLGGFNLNSDPATAMCSDKEFKPWKCPTAKCKKDGQPHLSMSGCLHNGVAGSGISDQKCAQYNTQPVPSYGCMNPGGQVYVCPFKATDPPYLTCSDCTKPVESTARQINNSNM</sequence>
<dbReference type="InParanoid" id="F4SB71"/>
<dbReference type="KEGG" id="mlr:MELLADRAFT_113834"/>
<evidence type="ECO:0000313" key="3">
    <source>
        <dbReference type="Proteomes" id="UP000001072"/>
    </source>
</evidence>
<dbReference type="RefSeq" id="XP_007418633.1">
    <property type="nucleotide sequence ID" value="XM_007418571.1"/>
</dbReference>
<feature type="chain" id="PRO_5003316001" evidence="1">
    <location>
        <begin position="28"/>
        <end position="144"/>
    </location>
</feature>
<keyword evidence="3" id="KW-1185">Reference proteome</keyword>
<name>F4SB71_MELLP</name>
<dbReference type="AlphaFoldDB" id="F4SB71"/>
<accession>F4SB71</accession>
<feature type="signal peptide" evidence="1">
    <location>
        <begin position="1"/>
        <end position="27"/>
    </location>
</feature>
<organism evidence="3">
    <name type="scientific">Melampsora larici-populina (strain 98AG31 / pathotype 3-4-7)</name>
    <name type="common">Poplar leaf rust fungus</name>
    <dbReference type="NCBI Taxonomy" id="747676"/>
    <lineage>
        <taxon>Eukaryota</taxon>
        <taxon>Fungi</taxon>
        <taxon>Dikarya</taxon>
        <taxon>Basidiomycota</taxon>
        <taxon>Pucciniomycotina</taxon>
        <taxon>Pucciniomycetes</taxon>
        <taxon>Pucciniales</taxon>
        <taxon>Melampsoraceae</taxon>
        <taxon>Melampsora</taxon>
    </lineage>
</organism>